<organism evidence="1 2">
    <name type="scientific">Dreissena polymorpha</name>
    <name type="common">Zebra mussel</name>
    <name type="synonym">Mytilus polymorpha</name>
    <dbReference type="NCBI Taxonomy" id="45954"/>
    <lineage>
        <taxon>Eukaryota</taxon>
        <taxon>Metazoa</taxon>
        <taxon>Spiralia</taxon>
        <taxon>Lophotrochozoa</taxon>
        <taxon>Mollusca</taxon>
        <taxon>Bivalvia</taxon>
        <taxon>Autobranchia</taxon>
        <taxon>Heteroconchia</taxon>
        <taxon>Euheterodonta</taxon>
        <taxon>Imparidentia</taxon>
        <taxon>Neoheterodontei</taxon>
        <taxon>Myida</taxon>
        <taxon>Dreissenoidea</taxon>
        <taxon>Dreissenidae</taxon>
        <taxon>Dreissena</taxon>
    </lineage>
</organism>
<dbReference type="Gene3D" id="3.80.10.10">
    <property type="entry name" value="Ribonuclease Inhibitor"/>
    <property type="match status" value="1"/>
</dbReference>
<proteinExistence type="predicted"/>
<reference evidence="1" key="1">
    <citation type="journal article" date="2019" name="bioRxiv">
        <title>The Genome of the Zebra Mussel, Dreissena polymorpha: A Resource for Invasive Species Research.</title>
        <authorList>
            <person name="McCartney M.A."/>
            <person name="Auch B."/>
            <person name="Kono T."/>
            <person name="Mallez S."/>
            <person name="Zhang Y."/>
            <person name="Obille A."/>
            <person name="Becker A."/>
            <person name="Abrahante J.E."/>
            <person name="Garbe J."/>
            <person name="Badalamenti J.P."/>
            <person name="Herman A."/>
            <person name="Mangelson H."/>
            <person name="Liachko I."/>
            <person name="Sullivan S."/>
            <person name="Sone E.D."/>
            <person name="Koren S."/>
            <person name="Silverstein K.A.T."/>
            <person name="Beckman K.B."/>
            <person name="Gohl D.M."/>
        </authorList>
    </citation>
    <scope>NUCLEOTIDE SEQUENCE</scope>
    <source>
        <strain evidence="1">Duluth1</strain>
        <tissue evidence="1">Whole animal</tissue>
    </source>
</reference>
<protein>
    <submittedName>
        <fullName evidence="1">Uncharacterized protein</fullName>
    </submittedName>
</protein>
<keyword evidence="2" id="KW-1185">Reference proteome</keyword>
<evidence type="ECO:0000313" key="2">
    <source>
        <dbReference type="Proteomes" id="UP000828390"/>
    </source>
</evidence>
<name>A0A9D4R9V1_DREPO</name>
<dbReference type="InterPro" id="IPR032675">
    <property type="entry name" value="LRR_dom_sf"/>
</dbReference>
<accession>A0A9D4R9V1</accession>
<dbReference type="SUPFAM" id="SSF52047">
    <property type="entry name" value="RNI-like"/>
    <property type="match status" value="1"/>
</dbReference>
<dbReference type="Proteomes" id="UP000828390">
    <property type="component" value="Unassembled WGS sequence"/>
</dbReference>
<comment type="caution">
    <text evidence="1">The sequence shown here is derived from an EMBL/GenBank/DDBJ whole genome shotgun (WGS) entry which is preliminary data.</text>
</comment>
<reference evidence="1" key="2">
    <citation type="submission" date="2020-11" db="EMBL/GenBank/DDBJ databases">
        <authorList>
            <person name="McCartney M.A."/>
            <person name="Auch B."/>
            <person name="Kono T."/>
            <person name="Mallez S."/>
            <person name="Becker A."/>
            <person name="Gohl D.M."/>
            <person name="Silverstein K.A.T."/>
            <person name="Koren S."/>
            <person name="Bechman K.B."/>
            <person name="Herman A."/>
            <person name="Abrahante J.E."/>
            <person name="Garbe J."/>
        </authorList>
    </citation>
    <scope>NUCLEOTIDE SEQUENCE</scope>
    <source>
        <strain evidence="1">Duluth1</strain>
        <tissue evidence="1">Whole animal</tissue>
    </source>
</reference>
<dbReference type="AlphaFoldDB" id="A0A9D4R9V1"/>
<gene>
    <name evidence="1" type="ORF">DPMN_101198</name>
</gene>
<evidence type="ECO:0000313" key="1">
    <source>
        <dbReference type="EMBL" id="KAH3858570.1"/>
    </source>
</evidence>
<sequence>MKDALSIIRMNTPNVKHLTLSFPYTHNGGVDQERRLDLSAFLFENLKILELCCECNMLDLTSCHSLGSVSLRDGITVHGLSKLESLKMKDYVCKELDLSYCPNLETIKVTVNELGDDITLIPSALNGLAKLKRLKMKDCVFEEMDLSSCLNLESIIIRGGGTLKANALHGLATLNNLVMEIRGCKGLDLSSCQNLEIIDLLGEIKLKPTALHGLTTLTNLKMK</sequence>
<dbReference type="EMBL" id="JAIWYP010000003">
    <property type="protein sequence ID" value="KAH3858570.1"/>
    <property type="molecule type" value="Genomic_DNA"/>
</dbReference>